<feature type="transmembrane region" description="Helical" evidence="8">
    <location>
        <begin position="420"/>
        <end position="445"/>
    </location>
</feature>
<reference evidence="10" key="1">
    <citation type="journal article" date="2014" name="Proc. Natl. Acad. Sci. U.S.A.">
        <title>Extensive sampling of basidiomycete genomes demonstrates inadequacy of the white-rot/brown-rot paradigm for wood decay fungi.</title>
        <authorList>
            <person name="Riley R."/>
            <person name="Salamov A.A."/>
            <person name="Brown D.W."/>
            <person name="Nagy L.G."/>
            <person name="Floudas D."/>
            <person name="Held B.W."/>
            <person name="Levasseur A."/>
            <person name="Lombard V."/>
            <person name="Morin E."/>
            <person name="Otillar R."/>
            <person name="Lindquist E.A."/>
            <person name="Sun H."/>
            <person name="LaButti K.M."/>
            <person name="Schmutz J."/>
            <person name="Jabbour D."/>
            <person name="Luo H."/>
            <person name="Baker S.E."/>
            <person name="Pisabarro A.G."/>
            <person name="Walton J.D."/>
            <person name="Blanchette R.A."/>
            <person name="Henrissat B."/>
            <person name="Martin F."/>
            <person name="Cullen D."/>
            <person name="Hibbett D.S."/>
            <person name="Grigoriev I.V."/>
        </authorList>
    </citation>
    <scope>NUCLEOTIDE SEQUENCE [LARGE SCALE GENOMIC DNA]</scope>
    <source>
        <strain evidence="10">CBS 339.88</strain>
    </source>
</reference>
<keyword evidence="3" id="KW-1003">Cell membrane</keyword>
<feature type="transmembrane region" description="Helical" evidence="8">
    <location>
        <begin position="348"/>
        <end position="370"/>
    </location>
</feature>
<evidence type="ECO:0000313" key="9">
    <source>
        <dbReference type="EMBL" id="KDR74473.1"/>
    </source>
</evidence>
<dbReference type="EMBL" id="KL142383">
    <property type="protein sequence ID" value="KDR74473.1"/>
    <property type="molecule type" value="Genomic_DNA"/>
</dbReference>
<gene>
    <name evidence="9" type="ORF">GALMADRAFT_70868</name>
</gene>
<dbReference type="PANTHER" id="PTHR33567">
    <property type="entry name" value="CHROMATE ION TRANSPORTER (EUROFUNG)"/>
    <property type="match status" value="1"/>
</dbReference>
<comment type="similarity">
    <text evidence="2">Belongs to the chromate ion transporter (CHR) (TC 2.A.51) family.</text>
</comment>
<evidence type="ECO:0000256" key="7">
    <source>
        <dbReference type="SAM" id="MobiDB-lite"/>
    </source>
</evidence>
<keyword evidence="5 8" id="KW-1133">Transmembrane helix</keyword>
<evidence type="ECO:0000256" key="5">
    <source>
        <dbReference type="ARBA" id="ARBA00022989"/>
    </source>
</evidence>
<protein>
    <recommendedName>
        <fullName evidence="11">Chromate transporter</fullName>
    </recommendedName>
</protein>
<dbReference type="GO" id="GO:0005886">
    <property type="term" value="C:plasma membrane"/>
    <property type="evidence" value="ECO:0007669"/>
    <property type="project" value="UniProtKB-SubCell"/>
</dbReference>
<evidence type="ECO:0000313" key="10">
    <source>
        <dbReference type="Proteomes" id="UP000027222"/>
    </source>
</evidence>
<dbReference type="PANTHER" id="PTHR33567:SF3">
    <property type="entry name" value="CHROMATE ION TRANSPORTER (EUROFUNG)"/>
    <property type="match status" value="1"/>
</dbReference>
<sequence length="540" mass="58408">MSFDALVHHTLRRVTPGFNNDHSEGTPYQANTSKLTTRLLDVFLRTFGLGFTAFGGPPVHFQIFHRMFVDGLGKTPWISEQTYQELFAVSQALPGPGSTKMLFNIAQIHAGMVPALLVFFLWSFPGAVAMYGLSLGVQHIGETLPDPVYGMLSGLNAAVVGLIALSGVQLARKAITDPLTRILVAMGGCAGMCYNALWYFPVLLLIGGFSTLIWDFVGQSLFRKLKNRRLARRHFPSSQQPEAGPEIGDIISMEDIKEETRNGSTSEPHRRQTTATVGAVEDARETQVLETNILPSILPHSGIESSEHAIPLKTGLAIIVVFFVTFIIFMSLRGALHPAPLLLALFNNMLLAGTIIFGGGPVVIPLLRDYVVDPGWVSPRDFLLGLAVIQAMPGPNFNFAIYLGALVVSGPASPKSVPSIVGAMLAFVGIFAPGLWLSIGFQSIWQSLRKRREVASILRGVNATAVGLVFTAVYRLWEIGYLTATSTQGISLGLEPWWLVVATTTFTSVEWFAVPPFVAILAGGTAGLGWWGAVGRHQGL</sequence>
<dbReference type="AlphaFoldDB" id="A0A067T671"/>
<dbReference type="GO" id="GO:0015109">
    <property type="term" value="F:chromate transmembrane transporter activity"/>
    <property type="evidence" value="ECO:0007669"/>
    <property type="project" value="InterPro"/>
</dbReference>
<name>A0A067T671_GALM3</name>
<keyword evidence="6 8" id="KW-0472">Membrane</keyword>
<evidence type="ECO:0000256" key="3">
    <source>
        <dbReference type="ARBA" id="ARBA00022475"/>
    </source>
</evidence>
<evidence type="ECO:0008006" key="11">
    <source>
        <dbReference type="Google" id="ProtNLM"/>
    </source>
</evidence>
<feature type="transmembrane region" description="Helical" evidence="8">
    <location>
        <begin position="108"/>
        <end position="128"/>
    </location>
</feature>
<dbReference type="InterPro" id="IPR003370">
    <property type="entry name" value="Chromate_transpt"/>
</dbReference>
<accession>A0A067T671</accession>
<organism evidence="9 10">
    <name type="scientific">Galerina marginata (strain CBS 339.88)</name>
    <dbReference type="NCBI Taxonomy" id="685588"/>
    <lineage>
        <taxon>Eukaryota</taxon>
        <taxon>Fungi</taxon>
        <taxon>Dikarya</taxon>
        <taxon>Basidiomycota</taxon>
        <taxon>Agaricomycotina</taxon>
        <taxon>Agaricomycetes</taxon>
        <taxon>Agaricomycetidae</taxon>
        <taxon>Agaricales</taxon>
        <taxon>Agaricineae</taxon>
        <taxon>Strophariaceae</taxon>
        <taxon>Galerina</taxon>
    </lineage>
</organism>
<feature type="region of interest" description="Disordered" evidence="7">
    <location>
        <begin position="258"/>
        <end position="277"/>
    </location>
</feature>
<dbReference type="STRING" id="685588.A0A067T671"/>
<comment type="subcellular location">
    <subcellularLocation>
        <location evidence="1">Cell membrane</location>
        <topology evidence="1">Multi-pass membrane protein</topology>
    </subcellularLocation>
</comment>
<evidence type="ECO:0000256" key="6">
    <source>
        <dbReference type="ARBA" id="ARBA00023136"/>
    </source>
</evidence>
<dbReference type="Pfam" id="PF02417">
    <property type="entry name" value="Chromate_transp"/>
    <property type="match status" value="2"/>
</dbReference>
<dbReference type="OrthoDB" id="2160638at2759"/>
<keyword evidence="10" id="KW-1185">Reference proteome</keyword>
<dbReference type="Proteomes" id="UP000027222">
    <property type="component" value="Unassembled WGS sequence"/>
</dbReference>
<evidence type="ECO:0000256" key="2">
    <source>
        <dbReference type="ARBA" id="ARBA00005262"/>
    </source>
</evidence>
<feature type="transmembrane region" description="Helical" evidence="8">
    <location>
        <begin position="203"/>
        <end position="222"/>
    </location>
</feature>
<dbReference type="HOGENOM" id="CLU_018106_0_2_1"/>
<evidence type="ECO:0000256" key="4">
    <source>
        <dbReference type="ARBA" id="ARBA00022692"/>
    </source>
</evidence>
<feature type="transmembrane region" description="Helical" evidence="8">
    <location>
        <begin position="457"/>
        <end position="477"/>
    </location>
</feature>
<proteinExistence type="inferred from homology"/>
<feature type="transmembrane region" description="Helical" evidence="8">
    <location>
        <begin position="382"/>
        <end position="408"/>
    </location>
</feature>
<evidence type="ECO:0000256" key="8">
    <source>
        <dbReference type="SAM" id="Phobius"/>
    </source>
</evidence>
<keyword evidence="4 8" id="KW-0812">Transmembrane</keyword>
<feature type="transmembrane region" description="Helical" evidence="8">
    <location>
        <begin position="148"/>
        <end position="167"/>
    </location>
</feature>
<evidence type="ECO:0000256" key="1">
    <source>
        <dbReference type="ARBA" id="ARBA00004651"/>
    </source>
</evidence>
<feature type="transmembrane region" description="Helical" evidence="8">
    <location>
        <begin position="315"/>
        <end position="336"/>
    </location>
</feature>